<feature type="domain" description="VOC" evidence="2">
    <location>
        <begin position="175"/>
        <end position="316"/>
    </location>
</feature>
<protein>
    <recommendedName>
        <fullName evidence="2">VOC domain-containing protein</fullName>
    </recommendedName>
</protein>
<dbReference type="SUPFAM" id="SSF54593">
    <property type="entry name" value="Glyoxalase/Bleomycin resistance protein/Dihydroxybiphenyl dioxygenase"/>
    <property type="match status" value="2"/>
</dbReference>
<dbReference type="PANTHER" id="PTHR43048">
    <property type="entry name" value="METHYLMALONYL-COA EPIMERASE"/>
    <property type="match status" value="1"/>
</dbReference>
<dbReference type="GO" id="GO:0046872">
    <property type="term" value="F:metal ion binding"/>
    <property type="evidence" value="ECO:0007669"/>
    <property type="project" value="UniProtKB-KW"/>
</dbReference>
<feature type="domain" description="VOC" evidence="2">
    <location>
        <begin position="10"/>
        <end position="151"/>
    </location>
</feature>
<dbReference type="EMBL" id="NUEQ01000004">
    <property type="protein sequence ID" value="PEJ37568.1"/>
    <property type="molecule type" value="Genomic_DNA"/>
</dbReference>
<proteinExistence type="predicted"/>
<keyword evidence="1" id="KW-0479">Metal-binding</keyword>
<dbReference type="Gene3D" id="3.10.180.10">
    <property type="entry name" value="2,3-Dihydroxybiphenyl 1,2-Dioxygenase, domain 1"/>
    <property type="match status" value="2"/>
</dbReference>
<evidence type="ECO:0000313" key="4">
    <source>
        <dbReference type="Proteomes" id="UP000220106"/>
    </source>
</evidence>
<comment type="caution">
    <text evidence="3">The sequence shown here is derived from an EMBL/GenBank/DDBJ whole genome shotgun (WGS) entry which is preliminary data.</text>
</comment>
<dbReference type="GO" id="GO:0004493">
    <property type="term" value="F:methylmalonyl-CoA epimerase activity"/>
    <property type="evidence" value="ECO:0007669"/>
    <property type="project" value="TreeGrafter"/>
</dbReference>
<evidence type="ECO:0000259" key="2">
    <source>
        <dbReference type="PROSITE" id="PS51819"/>
    </source>
</evidence>
<dbReference type="InterPro" id="IPR051785">
    <property type="entry name" value="MMCE/EMCE_epimerase"/>
</dbReference>
<dbReference type="Proteomes" id="UP000220106">
    <property type="component" value="Unassembled WGS sequence"/>
</dbReference>
<dbReference type="PROSITE" id="PS51819">
    <property type="entry name" value="VOC"/>
    <property type="match status" value="2"/>
</dbReference>
<organism evidence="3 4">
    <name type="scientific">Peribacillus butanolivorans</name>
    <dbReference type="NCBI Taxonomy" id="421767"/>
    <lineage>
        <taxon>Bacteria</taxon>
        <taxon>Bacillati</taxon>
        <taxon>Bacillota</taxon>
        <taxon>Bacilli</taxon>
        <taxon>Bacillales</taxon>
        <taxon>Bacillaceae</taxon>
        <taxon>Peribacillus</taxon>
    </lineage>
</organism>
<gene>
    <name evidence="3" type="ORF">CN689_01345</name>
</gene>
<dbReference type="InterPro" id="IPR029068">
    <property type="entry name" value="Glyas_Bleomycin-R_OHBP_Dase"/>
</dbReference>
<dbReference type="RefSeq" id="WP_098174593.1">
    <property type="nucleotide sequence ID" value="NZ_NUEQ01000004.1"/>
</dbReference>
<name>A0AAX0RSZ1_9BACI</name>
<dbReference type="AlphaFoldDB" id="A0AAX0RSZ1"/>
<evidence type="ECO:0000256" key="1">
    <source>
        <dbReference type="ARBA" id="ARBA00022723"/>
    </source>
</evidence>
<dbReference type="PANTHER" id="PTHR43048:SF3">
    <property type="entry name" value="METHYLMALONYL-COA EPIMERASE, MITOCHONDRIAL"/>
    <property type="match status" value="1"/>
</dbReference>
<reference evidence="3 4" key="1">
    <citation type="submission" date="2017-09" db="EMBL/GenBank/DDBJ databases">
        <title>Large-scale bioinformatics analysis of Bacillus genomes uncovers conserved roles of natural products in bacterial physiology.</title>
        <authorList>
            <consortium name="Agbiome Team Llc"/>
            <person name="Bleich R.M."/>
            <person name="Kirk G.J."/>
            <person name="Santa Maria K.C."/>
            <person name="Allen S.E."/>
            <person name="Farag S."/>
            <person name="Shank E.A."/>
            <person name="Bowers A."/>
        </authorList>
    </citation>
    <scope>NUCLEOTIDE SEQUENCE [LARGE SCALE GENOMIC DNA]</scope>
    <source>
        <strain evidence="3 4">AFS003229</strain>
    </source>
</reference>
<dbReference type="Pfam" id="PF13669">
    <property type="entry name" value="Glyoxalase_4"/>
    <property type="match status" value="2"/>
</dbReference>
<accession>A0AAX0RSZ1</accession>
<sequence length="319" mass="35956">MTESLLGNRNINQLAFVVKDIESANVAFTKLLGIKKGEPFLTGDSNVSKVIFKGEPTDSKSKLAFLNTPTVQFELIEPDKNPGTMREYLDTAGEGIHHIAFDVDSIQKRLPVMEKSGYPVLQAGEFTSSEGRYVYVDTLDDHKTIVELLESAEPRQTEWEKPEDDSVQPLLGTNKVEQLAIVVKDLDATADAYCRLLDMEKPSIIHSGSPEVTNVIYKGKPTEGKSRYMFFNTPLIQIELIEPGDSPSTWKHHLETYGEGVHHISFVVKDMDEKMKMLEKMGYPVIQTGNFYNGKGRYAYMDTTSTYKVIIELLERFDT</sequence>
<dbReference type="GO" id="GO:0046491">
    <property type="term" value="P:L-methylmalonyl-CoA metabolic process"/>
    <property type="evidence" value="ECO:0007669"/>
    <property type="project" value="TreeGrafter"/>
</dbReference>
<evidence type="ECO:0000313" key="3">
    <source>
        <dbReference type="EMBL" id="PEJ37568.1"/>
    </source>
</evidence>
<dbReference type="InterPro" id="IPR037523">
    <property type="entry name" value="VOC_core"/>
</dbReference>